<reference evidence="2" key="2">
    <citation type="submission" date="2018-08" db="UniProtKB">
        <authorList>
            <consortium name="EnsemblPlants"/>
        </authorList>
    </citation>
    <scope>IDENTIFICATION</scope>
    <source>
        <strain evidence="2">Yugu1</strain>
    </source>
</reference>
<organism evidence="2 3">
    <name type="scientific">Setaria italica</name>
    <name type="common">Foxtail millet</name>
    <name type="synonym">Panicum italicum</name>
    <dbReference type="NCBI Taxonomy" id="4555"/>
    <lineage>
        <taxon>Eukaryota</taxon>
        <taxon>Viridiplantae</taxon>
        <taxon>Streptophyta</taxon>
        <taxon>Embryophyta</taxon>
        <taxon>Tracheophyta</taxon>
        <taxon>Spermatophyta</taxon>
        <taxon>Magnoliopsida</taxon>
        <taxon>Liliopsida</taxon>
        <taxon>Poales</taxon>
        <taxon>Poaceae</taxon>
        <taxon>PACMAD clade</taxon>
        <taxon>Panicoideae</taxon>
        <taxon>Panicodae</taxon>
        <taxon>Paniceae</taxon>
        <taxon>Cenchrinae</taxon>
        <taxon>Setaria</taxon>
    </lineage>
</organism>
<accession>K3Z261</accession>
<dbReference type="EnsemblPlants" id="KQL30586">
    <property type="protein sequence ID" value="KQL30586"/>
    <property type="gene ID" value="SETIT_020629mg"/>
</dbReference>
<dbReference type="AlphaFoldDB" id="K3Z261"/>
<evidence type="ECO:0000256" key="1">
    <source>
        <dbReference type="SAM" id="MobiDB-lite"/>
    </source>
</evidence>
<dbReference type="Gramene" id="KQL30586">
    <property type="protein sequence ID" value="KQL30586"/>
    <property type="gene ID" value="SETIT_020629mg"/>
</dbReference>
<protein>
    <submittedName>
        <fullName evidence="2">Uncharacterized protein</fullName>
    </submittedName>
</protein>
<feature type="region of interest" description="Disordered" evidence="1">
    <location>
        <begin position="1"/>
        <end position="49"/>
    </location>
</feature>
<evidence type="ECO:0000313" key="3">
    <source>
        <dbReference type="Proteomes" id="UP000004995"/>
    </source>
</evidence>
<feature type="compositionally biased region" description="Low complexity" evidence="1">
    <location>
        <begin position="39"/>
        <end position="49"/>
    </location>
</feature>
<dbReference type="HOGENOM" id="CLU_2324700_0_0_1"/>
<dbReference type="Proteomes" id="UP000004995">
    <property type="component" value="Unassembled WGS sequence"/>
</dbReference>
<proteinExistence type="predicted"/>
<reference evidence="3" key="1">
    <citation type="journal article" date="2012" name="Nat. Biotechnol.">
        <title>Reference genome sequence of the model plant Setaria.</title>
        <authorList>
            <person name="Bennetzen J.L."/>
            <person name="Schmutz J."/>
            <person name="Wang H."/>
            <person name="Percifield R."/>
            <person name="Hawkins J."/>
            <person name="Pontaroli A.C."/>
            <person name="Estep M."/>
            <person name="Feng L."/>
            <person name="Vaughn J.N."/>
            <person name="Grimwood J."/>
            <person name="Jenkins J."/>
            <person name="Barry K."/>
            <person name="Lindquist E."/>
            <person name="Hellsten U."/>
            <person name="Deshpande S."/>
            <person name="Wang X."/>
            <person name="Wu X."/>
            <person name="Mitros T."/>
            <person name="Triplett J."/>
            <person name="Yang X."/>
            <person name="Ye C.Y."/>
            <person name="Mauro-Herrera M."/>
            <person name="Wang L."/>
            <person name="Li P."/>
            <person name="Sharma M."/>
            <person name="Sharma R."/>
            <person name="Ronald P.C."/>
            <person name="Panaud O."/>
            <person name="Kellogg E.A."/>
            <person name="Brutnell T.P."/>
            <person name="Doust A.N."/>
            <person name="Tuskan G.A."/>
            <person name="Rokhsar D."/>
            <person name="Devos K.M."/>
        </authorList>
    </citation>
    <scope>NUCLEOTIDE SEQUENCE [LARGE SCALE GENOMIC DNA]</scope>
    <source>
        <strain evidence="3">cv. Yugu1</strain>
    </source>
</reference>
<name>K3Z261_SETIT</name>
<sequence length="99" mass="10290">MLSASPVARAAPNRIDIRALSRGQPNKSVSAPACRPDTAAGGAPRGLAGRSHSQFATFAGARLRRPGLQVYSPRRIVHHQCCAAASGACGRKRQDPCSG</sequence>
<dbReference type="InParanoid" id="K3Z261"/>
<dbReference type="EMBL" id="AGNK02000445">
    <property type="status" value="NOT_ANNOTATED_CDS"/>
    <property type="molecule type" value="Genomic_DNA"/>
</dbReference>
<keyword evidence="3" id="KW-1185">Reference proteome</keyword>
<evidence type="ECO:0000313" key="2">
    <source>
        <dbReference type="EnsemblPlants" id="KQL30586"/>
    </source>
</evidence>